<keyword evidence="3" id="KW-1185">Reference proteome</keyword>
<protein>
    <submittedName>
        <fullName evidence="2">Uncharacterized protein</fullName>
    </submittedName>
</protein>
<evidence type="ECO:0000256" key="1">
    <source>
        <dbReference type="SAM" id="SignalP"/>
    </source>
</evidence>
<reference evidence="2" key="1">
    <citation type="journal article" date="2017" name="Nature">
        <title>The genome of Chenopodium quinoa.</title>
        <authorList>
            <person name="Jarvis D.E."/>
            <person name="Ho Y.S."/>
            <person name="Lightfoot D.J."/>
            <person name="Schmoeckel S.M."/>
            <person name="Li B."/>
            <person name="Borm T.J.A."/>
            <person name="Ohyanagi H."/>
            <person name="Mineta K."/>
            <person name="Michell C.T."/>
            <person name="Saber N."/>
            <person name="Kharbatia N.M."/>
            <person name="Rupper R.R."/>
            <person name="Sharp A.R."/>
            <person name="Dally N."/>
            <person name="Boughton B.A."/>
            <person name="Woo Y.H."/>
            <person name="Gao G."/>
            <person name="Schijlen E.G.W.M."/>
            <person name="Guo X."/>
            <person name="Momin A.A."/>
            <person name="Negrao S."/>
            <person name="Al-Babili S."/>
            <person name="Gehring C."/>
            <person name="Roessner U."/>
            <person name="Jung C."/>
            <person name="Murphy K."/>
            <person name="Arold S.T."/>
            <person name="Gojobori T."/>
            <person name="van der Linden C.G."/>
            <person name="van Loo E.N."/>
            <person name="Jellen E.N."/>
            <person name="Maughan P.J."/>
            <person name="Tester M."/>
        </authorList>
    </citation>
    <scope>NUCLEOTIDE SEQUENCE [LARGE SCALE GENOMIC DNA]</scope>
    <source>
        <strain evidence="2">cv. PI 614886</strain>
    </source>
</reference>
<dbReference type="Gramene" id="AUR62043332-RA">
    <property type="protein sequence ID" value="AUR62043332-RA:cds"/>
    <property type="gene ID" value="AUR62043332"/>
</dbReference>
<dbReference type="AlphaFoldDB" id="A0A803NBA4"/>
<dbReference type="Gene3D" id="1.10.287.2250">
    <property type="match status" value="1"/>
</dbReference>
<dbReference type="OMA" id="MAFANQH"/>
<proteinExistence type="predicted"/>
<name>A0A803NBA4_CHEQI</name>
<dbReference type="Proteomes" id="UP000596660">
    <property type="component" value="Unplaced"/>
</dbReference>
<organism evidence="2 3">
    <name type="scientific">Chenopodium quinoa</name>
    <name type="common">Quinoa</name>
    <dbReference type="NCBI Taxonomy" id="63459"/>
    <lineage>
        <taxon>Eukaryota</taxon>
        <taxon>Viridiplantae</taxon>
        <taxon>Streptophyta</taxon>
        <taxon>Embryophyta</taxon>
        <taxon>Tracheophyta</taxon>
        <taxon>Spermatophyta</taxon>
        <taxon>Magnoliopsida</taxon>
        <taxon>eudicotyledons</taxon>
        <taxon>Gunneridae</taxon>
        <taxon>Pentapetalae</taxon>
        <taxon>Caryophyllales</taxon>
        <taxon>Chenopodiaceae</taxon>
        <taxon>Chenopodioideae</taxon>
        <taxon>Atripliceae</taxon>
        <taxon>Chenopodium</taxon>
    </lineage>
</organism>
<feature type="chain" id="PRO_5031308719" evidence="1">
    <location>
        <begin position="29"/>
        <end position="67"/>
    </location>
</feature>
<reference evidence="2" key="2">
    <citation type="submission" date="2021-03" db="UniProtKB">
        <authorList>
            <consortium name="EnsemblPlants"/>
        </authorList>
    </citation>
    <scope>IDENTIFICATION</scope>
</reference>
<feature type="signal peptide" evidence="1">
    <location>
        <begin position="1"/>
        <end position="28"/>
    </location>
</feature>
<accession>A0A803NBA4</accession>
<evidence type="ECO:0000313" key="2">
    <source>
        <dbReference type="EnsemblPlants" id="AUR62043332-RA:cds"/>
    </source>
</evidence>
<dbReference type="EnsemblPlants" id="AUR62043332-RA">
    <property type="protein sequence ID" value="AUR62043332-RA:cds"/>
    <property type="gene ID" value="AUR62043332"/>
</dbReference>
<evidence type="ECO:0000313" key="3">
    <source>
        <dbReference type="Proteomes" id="UP000596660"/>
    </source>
</evidence>
<sequence>MAFANQHFQLLCLALVLILGLCATKALARPLDHHKALSLRERHELWMARHGRVYTDEIEKEKRFKLT</sequence>
<keyword evidence="1" id="KW-0732">Signal</keyword>